<dbReference type="Proteomes" id="UP001596516">
    <property type="component" value="Unassembled WGS sequence"/>
</dbReference>
<name>A0ABW2UKL8_9RHOB</name>
<gene>
    <name evidence="2" type="ORF">ACFQXB_06390</name>
</gene>
<dbReference type="RefSeq" id="WP_377400893.1">
    <property type="nucleotide sequence ID" value="NZ_JBHTFQ010000003.1"/>
</dbReference>
<evidence type="ECO:0000256" key="1">
    <source>
        <dbReference type="SAM" id="Phobius"/>
    </source>
</evidence>
<dbReference type="InterPro" id="IPR018770">
    <property type="entry name" value="ChloroindolylP_hydrolase"/>
</dbReference>
<reference evidence="3" key="1">
    <citation type="journal article" date="2019" name="Int. J. Syst. Evol. Microbiol.">
        <title>The Global Catalogue of Microorganisms (GCM) 10K type strain sequencing project: providing services to taxonomists for standard genome sequencing and annotation.</title>
        <authorList>
            <consortium name="The Broad Institute Genomics Platform"/>
            <consortium name="The Broad Institute Genome Sequencing Center for Infectious Disease"/>
            <person name="Wu L."/>
            <person name="Ma J."/>
        </authorList>
    </citation>
    <scope>NUCLEOTIDE SEQUENCE [LARGE SCALE GENOMIC DNA]</scope>
    <source>
        <strain evidence="3">CGMCC 1.12750</strain>
    </source>
</reference>
<accession>A0ABW2UKL8</accession>
<keyword evidence="1" id="KW-1133">Transmembrane helix</keyword>
<comment type="caution">
    <text evidence="2">The sequence shown here is derived from an EMBL/GenBank/DDBJ whole genome shotgun (WGS) entry which is preliminary data.</text>
</comment>
<dbReference type="Pfam" id="PF10112">
    <property type="entry name" value="Halogen_Hydrol"/>
    <property type="match status" value="1"/>
</dbReference>
<keyword evidence="1" id="KW-0472">Membrane</keyword>
<feature type="transmembrane region" description="Helical" evidence="1">
    <location>
        <begin position="57"/>
        <end position="76"/>
    </location>
</feature>
<protein>
    <submittedName>
        <fullName evidence="2">5-bromo-4-chloroindolyl phosphate hydrolysis family protein</fullName>
    </submittedName>
</protein>
<keyword evidence="3" id="KW-1185">Reference proteome</keyword>
<keyword evidence="1" id="KW-0812">Transmembrane</keyword>
<dbReference type="EMBL" id="JBHTFQ010000003">
    <property type="protein sequence ID" value="MFC7703818.1"/>
    <property type="molecule type" value="Genomic_DNA"/>
</dbReference>
<proteinExistence type="predicted"/>
<evidence type="ECO:0000313" key="2">
    <source>
        <dbReference type="EMBL" id="MFC7703818.1"/>
    </source>
</evidence>
<sequence length="300" mass="32283">MARRISGPYSPGAVLDRIAGIPRPPQPPRRPGAGIGAAMLFFAPLPFALRAPFLDPVGMVFSLLALAMLLLGAWLTREGVIAQKEYDARPVARRPAIPRKIFAAIATALGLGLGTYSADAASGALLYALAGGALHLAAFGLDPLRDKGASAGDVAQTERIARTIAEAETRLAEIAAAIAPLRDRALQDRVQRFDQSARAMFRRVEEDPRDLTAVRRYLGVYLQGARDATVKYAALQAHGPNPAARAEYEALLGDLEANFAARAQRLLQNDETDLTIEIDVLRDRLRREGLIEGTSRRSTG</sequence>
<organism evidence="2 3">
    <name type="scientific">Plastorhodobacter daqingensis</name>
    <dbReference type="NCBI Taxonomy" id="1387281"/>
    <lineage>
        <taxon>Bacteria</taxon>
        <taxon>Pseudomonadati</taxon>
        <taxon>Pseudomonadota</taxon>
        <taxon>Alphaproteobacteria</taxon>
        <taxon>Rhodobacterales</taxon>
        <taxon>Paracoccaceae</taxon>
        <taxon>Plastorhodobacter</taxon>
    </lineage>
</organism>
<feature type="transmembrane region" description="Helical" evidence="1">
    <location>
        <begin position="32"/>
        <end position="51"/>
    </location>
</feature>
<evidence type="ECO:0000313" key="3">
    <source>
        <dbReference type="Proteomes" id="UP001596516"/>
    </source>
</evidence>
<feature type="transmembrane region" description="Helical" evidence="1">
    <location>
        <begin position="97"/>
        <end position="118"/>
    </location>
</feature>